<dbReference type="InterPro" id="IPR000620">
    <property type="entry name" value="EamA_dom"/>
</dbReference>
<evidence type="ECO:0000313" key="10">
    <source>
        <dbReference type="Proteomes" id="UP001454036"/>
    </source>
</evidence>
<dbReference type="PANTHER" id="PTHR42920">
    <property type="entry name" value="OS03G0707200 PROTEIN-RELATED"/>
    <property type="match status" value="1"/>
</dbReference>
<keyword evidence="4 7" id="KW-0812">Transmembrane</keyword>
<gene>
    <name evidence="9" type="ORF">LIER_05637</name>
</gene>
<keyword evidence="10" id="KW-1185">Reference proteome</keyword>
<evidence type="ECO:0000256" key="1">
    <source>
        <dbReference type="ARBA" id="ARBA00004651"/>
    </source>
</evidence>
<feature type="transmembrane region" description="Helical" evidence="7">
    <location>
        <begin position="105"/>
        <end position="123"/>
    </location>
</feature>
<dbReference type="Pfam" id="PF00892">
    <property type="entry name" value="EamA"/>
    <property type="match status" value="2"/>
</dbReference>
<feature type="transmembrane region" description="Helical" evidence="7">
    <location>
        <begin position="244"/>
        <end position="260"/>
    </location>
</feature>
<feature type="transmembrane region" description="Helical" evidence="7">
    <location>
        <begin position="313"/>
        <end position="342"/>
    </location>
</feature>
<evidence type="ECO:0000256" key="2">
    <source>
        <dbReference type="ARBA" id="ARBA00007635"/>
    </source>
</evidence>
<dbReference type="InterPro" id="IPR051258">
    <property type="entry name" value="Diverse_Substrate_Transporter"/>
</dbReference>
<feature type="domain" description="EamA" evidence="8">
    <location>
        <begin position="108"/>
        <end position="231"/>
    </location>
</feature>
<feature type="transmembrane region" description="Helical" evidence="7">
    <location>
        <begin position="354"/>
        <end position="372"/>
    </location>
</feature>
<comment type="subcellular location">
    <subcellularLocation>
        <location evidence="1">Cell membrane</location>
        <topology evidence="1">Multi-pass membrane protein</topology>
    </subcellularLocation>
</comment>
<evidence type="ECO:0000256" key="7">
    <source>
        <dbReference type="SAM" id="Phobius"/>
    </source>
</evidence>
<name>A0AAV3P5C2_LITER</name>
<dbReference type="AlphaFoldDB" id="A0AAV3P5C2"/>
<keyword evidence="3" id="KW-1003">Cell membrane</keyword>
<keyword evidence="5 7" id="KW-1133">Transmembrane helix</keyword>
<evidence type="ECO:0000256" key="3">
    <source>
        <dbReference type="ARBA" id="ARBA00022475"/>
    </source>
</evidence>
<evidence type="ECO:0000259" key="8">
    <source>
        <dbReference type="Pfam" id="PF00892"/>
    </source>
</evidence>
<feature type="transmembrane region" description="Helical" evidence="7">
    <location>
        <begin position="166"/>
        <end position="186"/>
    </location>
</feature>
<evidence type="ECO:0000256" key="5">
    <source>
        <dbReference type="ARBA" id="ARBA00022989"/>
    </source>
</evidence>
<dbReference type="Proteomes" id="UP001454036">
    <property type="component" value="Unassembled WGS sequence"/>
</dbReference>
<dbReference type="InterPro" id="IPR037185">
    <property type="entry name" value="EmrE-like"/>
</dbReference>
<protein>
    <recommendedName>
        <fullName evidence="8">EamA domain-containing protein</fullName>
    </recommendedName>
</protein>
<dbReference type="GO" id="GO:0005886">
    <property type="term" value="C:plasma membrane"/>
    <property type="evidence" value="ECO:0007669"/>
    <property type="project" value="UniProtKB-SubCell"/>
</dbReference>
<comment type="similarity">
    <text evidence="2">Belongs to the drug/metabolite transporter (DMT) superfamily. Plant drug/metabolite exporter (P-DME) (TC 2.A.7.4) family.</text>
</comment>
<evidence type="ECO:0000256" key="6">
    <source>
        <dbReference type="ARBA" id="ARBA00023136"/>
    </source>
</evidence>
<feature type="transmembrane region" description="Helical" evidence="7">
    <location>
        <begin position="378"/>
        <end position="400"/>
    </location>
</feature>
<dbReference type="EMBL" id="BAABME010000779">
    <property type="protein sequence ID" value="GAA0145445.1"/>
    <property type="molecule type" value="Genomic_DNA"/>
</dbReference>
<keyword evidence="6 7" id="KW-0472">Membrane</keyword>
<feature type="transmembrane region" description="Helical" evidence="7">
    <location>
        <begin position="135"/>
        <end position="154"/>
    </location>
</feature>
<feature type="transmembrane region" description="Helical" evidence="7">
    <location>
        <begin position="192"/>
        <end position="211"/>
    </location>
</feature>
<evidence type="ECO:0000313" key="9">
    <source>
        <dbReference type="EMBL" id="GAA0145445.1"/>
    </source>
</evidence>
<accession>A0AAV3P5C2</accession>
<feature type="transmembrane region" description="Helical" evidence="7">
    <location>
        <begin position="272"/>
        <end position="293"/>
    </location>
</feature>
<dbReference type="PANTHER" id="PTHR42920:SF10">
    <property type="entry name" value="EAMA DOMAIN-CONTAINING PROTEIN"/>
    <property type="match status" value="1"/>
</dbReference>
<comment type="caution">
    <text evidence="9">The sequence shown here is derived from an EMBL/GenBank/DDBJ whole genome shotgun (WGS) entry which is preliminary data.</text>
</comment>
<organism evidence="9 10">
    <name type="scientific">Lithospermum erythrorhizon</name>
    <name type="common">Purple gromwell</name>
    <name type="synonym">Lithospermum officinale var. erythrorhizon</name>
    <dbReference type="NCBI Taxonomy" id="34254"/>
    <lineage>
        <taxon>Eukaryota</taxon>
        <taxon>Viridiplantae</taxon>
        <taxon>Streptophyta</taxon>
        <taxon>Embryophyta</taxon>
        <taxon>Tracheophyta</taxon>
        <taxon>Spermatophyta</taxon>
        <taxon>Magnoliopsida</taxon>
        <taxon>eudicotyledons</taxon>
        <taxon>Gunneridae</taxon>
        <taxon>Pentapetalae</taxon>
        <taxon>asterids</taxon>
        <taxon>lamiids</taxon>
        <taxon>Boraginales</taxon>
        <taxon>Boraginaceae</taxon>
        <taxon>Boraginoideae</taxon>
        <taxon>Lithospermeae</taxon>
        <taxon>Lithospermum</taxon>
    </lineage>
</organism>
<reference evidence="9 10" key="1">
    <citation type="submission" date="2024-01" db="EMBL/GenBank/DDBJ databases">
        <title>The complete chloroplast genome sequence of Lithospermum erythrorhizon: insights into the phylogenetic relationship among Boraginaceae species and the maternal lineages of purple gromwells.</title>
        <authorList>
            <person name="Okada T."/>
            <person name="Watanabe K."/>
        </authorList>
    </citation>
    <scope>NUCLEOTIDE SEQUENCE [LARGE SCALE GENOMIC DNA]</scope>
</reference>
<feature type="domain" description="EamA" evidence="8">
    <location>
        <begin position="241"/>
        <end position="394"/>
    </location>
</feature>
<proteinExistence type="inferred from homology"/>
<sequence length="448" mass="49404">MAVAQISFYFCSRGKNTHAIILPFTDPCPYNFFAESNNSCSVSSRQNLIVRCLRSKKDHHGNFLKQFNEKNLSFEEEGENGVSRIFSSINVNVKYWIPRKLPKKLRSMIMLNLIAVVYASNIPVVKEVQESMDPAAFAAVRFTIAAIPFLPFVIQARDDVETRKAGLELGFWMSLGCLIEAVGLLTCEAGRASFISLFTVLVVPALESMLGEIVPARTWFGMLMSILGISMLECTGSPPNIGDLLNFLSAIFFGIHTLRTEQLSRSTRKENLLALLGYEVCVLAVLSIIWYLVGGNMDGPQQEGAGESWTWPLVWDWIVTFPWIPALYTGVFSTGIGLWAEIDAMRNVSATETAVIYGMEPLWGAGFAWFLLGERWGAAGWIGAALMLGGSLMVQIFGALNSGSKEDTANQNNNNGNRLSLGVDRQKMPNTIAASPIVISSKDIMKRL</sequence>
<dbReference type="SUPFAM" id="SSF103481">
    <property type="entry name" value="Multidrug resistance efflux transporter EmrE"/>
    <property type="match status" value="1"/>
</dbReference>
<evidence type="ECO:0000256" key="4">
    <source>
        <dbReference type="ARBA" id="ARBA00022692"/>
    </source>
</evidence>